<proteinExistence type="predicted"/>
<keyword evidence="2" id="KW-1185">Reference proteome</keyword>
<organism evidence="1 2">
    <name type="scientific">Reticulomyxa filosa</name>
    <dbReference type="NCBI Taxonomy" id="46433"/>
    <lineage>
        <taxon>Eukaryota</taxon>
        <taxon>Sar</taxon>
        <taxon>Rhizaria</taxon>
        <taxon>Retaria</taxon>
        <taxon>Foraminifera</taxon>
        <taxon>Monothalamids</taxon>
        <taxon>Reticulomyxidae</taxon>
        <taxon>Reticulomyxa</taxon>
    </lineage>
</organism>
<dbReference type="Proteomes" id="UP000023152">
    <property type="component" value="Unassembled WGS sequence"/>
</dbReference>
<sequence length="106" mass="12358">MNYVSVWSNISKISNKSNNYNQWIPFTDNHNNPIIIGENNDDYQGARAVIGGSNNHLLFITYSYHNISVFDLNTLQFVKHNYLPTQSMILYHCFVSNQQMNKAKKR</sequence>
<accession>X6PDB7</accession>
<reference evidence="1 2" key="1">
    <citation type="journal article" date="2013" name="Curr. Biol.">
        <title>The Genome of the Foraminiferan Reticulomyxa filosa.</title>
        <authorList>
            <person name="Glockner G."/>
            <person name="Hulsmann N."/>
            <person name="Schleicher M."/>
            <person name="Noegel A.A."/>
            <person name="Eichinger L."/>
            <person name="Gallinger C."/>
            <person name="Pawlowski J."/>
            <person name="Sierra R."/>
            <person name="Euteneuer U."/>
            <person name="Pillet L."/>
            <person name="Moustafa A."/>
            <person name="Platzer M."/>
            <person name="Groth M."/>
            <person name="Szafranski K."/>
            <person name="Schliwa M."/>
        </authorList>
    </citation>
    <scope>NUCLEOTIDE SEQUENCE [LARGE SCALE GENOMIC DNA]</scope>
</reference>
<dbReference type="AlphaFoldDB" id="X6PDB7"/>
<dbReference type="EMBL" id="ASPP01001007">
    <property type="protein sequence ID" value="ETO36103.1"/>
    <property type="molecule type" value="Genomic_DNA"/>
</dbReference>
<protein>
    <submittedName>
        <fullName evidence="1">Uncharacterized protein</fullName>
    </submittedName>
</protein>
<name>X6PDB7_RETFI</name>
<evidence type="ECO:0000313" key="2">
    <source>
        <dbReference type="Proteomes" id="UP000023152"/>
    </source>
</evidence>
<evidence type="ECO:0000313" key="1">
    <source>
        <dbReference type="EMBL" id="ETO36103.1"/>
    </source>
</evidence>
<gene>
    <name evidence="1" type="ORF">RFI_00960</name>
</gene>
<comment type="caution">
    <text evidence="1">The sequence shown here is derived from an EMBL/GenBank/DDBJ whole genome shotgun (WGS) entry which is preliminary data.</text>
</comment>